<dbReference type="OrthoDB" id="9822110at2"/>
<dbReference type="RefSeq" id="WP_057794112.1">
    <property type="nucleotide sequence ID" value="NZ_LAXJ01000013.1"/>
</dbReference>
<feature type="signal peptide" evidence="1">
    <location>
        <begin position="1"/>
        <end position="21"/>
    </location>
</feature>
<accession>A0A0T5NTS2</accession>
<keyword evidence="1" id="KW-0732">Signal</keyword>
<dbReference type="Proteomes" id="UP000051295">
    <property type="component" value="Unassembled WGS sequence"/>
</dbReference>
<reference evidence="2 3" key="1">
    <citation type="submission" date="2015-04" db="EMBL/GenBank/DDBJ databases">
        <title>The draft genome sequence of Roseovarius sp.R12b.</title>
        <authorList>
            <person name="Li G."/>
            <person name="Lai Q."/>
            <person name="Shao Z."/>
            <person name="Yan P."/>
        </authorList>
    </citation>
    <scope>NUCLEOTIDE SEQUENCE [LARGE SCALE GENOMIC DNA]</scope>
    <source>
        <strain evidence="2 3">R12B</strain>
    </source>
</reference>
<keyword evidence="3" id="KW-1185">Reference proteome</keyword>
<feature type="chain" id="PRO_5006663905" evidence="1">
    <location>
        <begin position="22"/>
        <end position="194"/>
    </location>
</feature>
<dbReference type="AlphaFoldDB" id="A0A0T5NTS2"/>
<proteinExistence type="predicted"/>
<evidence type="ECO:0000313" key="3">
    <source>
        <dbReference type="Proteomes" id="UP000051295"/>
    </source>
</evidence>
<dbReference type="STRING" id="1641875.XM53_13305"/>
<dbReference type="PATRIC" id="fig|1641875.4.peg.456"/>
<protein>
    <submittedName>
        <fullName evidence="2">Uncharacterized protein</fullName>
    </submittedName>
</protein>
<evidence type="ECO:0000313" key="2">
    <source>
        <dbReference type="EMBL" id="KRS12031.1"/>
    </source>
</evidence>
<name>A0A0T5NTS2_9RHOB</name>
<dbReference type="EMBL" id="LAXJ01000013">
    <property type="protein sequence ID" value="KRS12031.1"/>
    <property type="molecule type" value="Genomic_DNA"/>
</dbReference>
<sequence>MRKRPMLIGAFLAALAAPSVAATDFTDQAATLRALMRYDGPPTAAGLTQTGLDIRPYCTFAQDAEGEMQGVQARVVMSGDLRSVAPRDISLETHSEAVAIRFDLTPPAPNWQATTRIAAGNALYDQLVSDPETFGPLMPATCTAQGCEMTRLVRDDEDQPFFRLLVTDIMTASEAEQATDAFRNLAALCQGTSQ</sequence>
<gene>
    <name evidence="2" type="ORF">XM53_13305</name>
</gene>
<comment type="caution">
    <text evidence="2">The sequence shown here is derived from an EMBL/GenBank/DDBJ whole genome shotgun (WGS) entry which is preliminary data.</text>
</comment>
<evidence type="ECO:0000256" key="1">
    <source>
        <dbReference type="SAM" id="SignalP"/>
    </source>
</evidence>
<organism evidence="2 3">
    <name type="scientific">Roseovarius atlanticus</name>
    <dbReference type="NCBI Taxonomy" id="1641875"/>
    <lineage>
        <taxon>Bacteria</taxon>
        <taxon>Pseudomonadati</taxon>
        <taxon>Pseudomonadota</taxon>
        <taxon>Alphaproteobacteria</taxon>
        <taxon>Rhodobacterales</taxon>
        <taxon>Roseobacteraceae</taxon>
        <taxon>Roseovarius</taxon>
    </lineage>
</organism>